<gene>
    <name evidence="1" type="ORF">P3X46_008970</name>
</gene>
<keyword evidence="2" id="KW-1185">Reference proteome</keyword>
<evidence type="ECO:0000313" key="2">
    <source>
        <dbReference type="Proteomes" id="UP001174677"/>
    </source>
</evidence>
<name>A0ABQ9MKT4_HEVBR</name>
<dbReference type="Proteomes" id="UP001174677">
    <property type="component" value="Chromosome 5"/>
</dbReference>
<sequence>MLCVSFVICSVVLNGEKVGPIVPSRDLRECSNAKHILASYERASIQAINFQNLGIFFNTNVPSLVKVNISKLLSVHTPLNHGRFLGLPFLIGENKKQIFSFLKDRLWCKLQGWKSMFLSRARKEFLLKVVAQAILDYCNGLIH</sequence>
<proteinExistence type="predicted"/>
<reference evidence="1" key="1">
    <citation type="journal article" date="2023" name="Plant Biotechnol. J.">
        <title>Chromosome-level wild Hevea brasiliensis genome provides new tools for genomic-assisted breeding and valuable loci to elevate rubber yield.</title>
        <authorList>
            <person name="Cheng H."/>
            <person name="Song X."/>
            <person name="Hu Y."/>
            <person name="Wu T."/>
            <person name="Yang Q."/>
            <person name="An Z."/>
            <person name="Feng S."/>
            <person name="Deng Z."/>
            <person name="Wu W."/>
            <person name="Zeng X."/>
            <person name="Tu M."/>
            <person name="Wang X."/>
            <person name="Huang H."/>
        </authorList>
    </citation>
    <scope>NUCLEOTIDE SEQUENCE</scope>
    <source>
        <strain evidence="1">MT/VB/25A 57/8</strain>
    </source>
</reference>
<organism evidence="1 2">
    <name type="scientific">Hevea brasiliensis</name>
    <name type="common">Para rubber tree</name>
    <name type="synonym">Siphonia brasiliensis</name>
    <dbReference type="NCBI Taxonomy" id="3981"/>
    <lineage>
        <taxon>Eukaryota</taxon>
        <taxon>Viridiplantae</taxon>
        <taxon>Streptophyta</taxon>
        <taxon>Embryophyta</taxon>
        <taxon>Tracheophyta</taxon>
        <taxon>Spermatophyta</taxon>
        <taxon>Magnoliopsida</taxon>
        <taxon>eudicotyledons</taxon>
        <taxon>Gunneridae</taxon>
        <taxon>Pentapetalae</taxon>
        <taxon>rosids</taxon>
        <taxon>fabids</taxon>
        <taxon>Malpighiales</taxon>
        <taxon>Euphorbiaceae</taxon>
        <taxon>Crotonoideae</taxon>
        <taxon>Micrandreae</taxon>
        <taxon>Hevea</taxon>
    </lineage>
</organism>
<comment type="caution">
    <text evidence="1">The sequence shown here is derived from an EMBL/GenBank/DDBJ whole genome shotgun (WGS) entry which is preliminary data.</text>
</comment>
<accession>A0ABQ9MKT4</accession>
<protein>
    <submittedName>
        <fullName evidence="1">Uncharacterized protein</fullName>
    </submittedName>
</protein>
<dbReference type="EMBL" id="JARPOI010000005">
    <property type="protein sequence ID" value="KAJ9180761.1"/>
    <property type="molecule type" value="Genomic_DNA"/>
</dbReference>
<evidence type="ECO:0000313" key="1">
    <source>
        <dbReference type="EMBL" id="KAJ9180761.1"/>
    </source>
</evidence>